<proteinExistence type="predicted"/>
<evidence type="ECO:0000313" key="1">
    <source>
        <dbReference type="WBParaSite" id="ASIM_0000881501-mRNA-1"/>
    </source>
</evidence>
<sequence length="137" mass="15695">LRRRRTCSETGGEGSRSVISCDYTFTKTKLRSPDRARSAQQTASIWSADEVKSEATAAKPMSPGNFASMFISHSRHFRLEIITANLEENFIIWVQHEFLIVFTLPISFRIISATLNRRHSKTLRLSRVVLAIGIRRW</sequence>
<accession>A0A0M3JMD0</accession>
<dbReference type="AlphaFoldDB" id="A0A0M3JMD0"/>
<name>A0A0M3JMD0_ANISI</name>
<reference evidence="1" key="1">
    <citation type="submission" date="2017-02" db="UniProtKB">
        <authorList>
            <consortium name="WormBaseParasite"/>
        </authorList>
    </citation>
    <scope>IDENTIFICATION</scope>
</reference>
<protein>
    <submittedName>
        <fullName evidence="1">Uncharacterized protein</fullName>
    </submittedName>
</protein>
<organism evidence="1">
    <name type="scientific">Anisakis simplex</name>
    <name type="common">Herring worm</name>
    <dbReference type="NCBI Taxonomy" id="6269"/>
    <lineage>
        <taxon>Eukaryota</taxon>
        <taxon>Metazoa</taxon>
        <taxon>Ecdysozoa</taxon>
        <taxon>Nematoda</taxon>
        <taxon>Chromadorea</taxon>
        <taxon>Rhabditida</taxon>
        <taxon>Spirurina</taxon>
        <taxon>Ascaridomorpha</taxon>
        <taxon>Ascaridoidea</taxon>
        <taxon>Anisakidae</taxon>
        <taxon>Anisakis</taxon>
        <taxon>Anisakis simplex complex</taxon>
    </lineage>
</organism>
<dbReference type="WBParaSite" id="ASIM_0000881501-mRNA-1">
    <property type="protein sequence ID" value="ASIM_0000881501-mRNA-1"/>
    <property type="gene ID" value="ASIM_0000881501"/>
</dbReference>